<dbReference type="Gene3D" id="2.100.10.30">
    <property type="entry name" value="Jacalin-like lectin domain"/>
    <property type="match status" value="1"/>
</dbReference>
<reference evidence="4" key="2">
    <citation type="submission" date="2021-03" db="UniProtKB">
        <authorList>
            <consortium name="EnsemblPlants"/>
        </authorList>
    </citation>
    <scope>IDENTIFICATION</scope>
</reference>
<dbReference type="GO" id="GO:0030246">
    <property type="term" value="F:carbohydrate binding"/>
    <property type="evidence" value="ECO:0007669"/>
    <property type="project" value="UniProtKB-KW"/>
</dbReference>
<reference evidence="4" key="1">
    <citation type="journal article" date="2017" name="Nature">
        <title>The genome of Chenopodium quinoa.</title>
        <authorList>
            <person name="Jarvis D.E."/>
            <person name="Ho Y.S."/>
            <person name="Lightfoot D.J."/>
            <person name="Schmoeckel S.M."/>
            <person name="Li B."/>
            <person name="Borm T.J.A."/>
            <person name="Ohyanagi H."/>
            <person name="Mineta K."/>
            <person name="Michell C.T."/>
            <person name="Saber N."/>
            <person name="Kharbatia N.M."/>
            <person name="Rupper R.R."/>
            <person name="Sharp A.R."/>
            <person name="Dally N."/>
            <person name="Boughton B.A."/>
            <person name="Woo Y.H."/>
            <person name="Gao G."/>
            <person name="Schijlen E.G.W.M."/>
            <person name="Guo X."/>
            <person name="Momin A.A."/>
            <person name="Negrao S."/>
            <person name="Al-Babili S."/>
            <person name="Gehring C."/>
            <person name="Roessner U."/>
            <person name="Jung C."/>
            <person name="Murphy K."/>
            <person name="Arold S.T."/>
            <person name="Gojobori T."/>
            <person name="van der Linden C.G."/>
            <person name="van Loo E.N."/>
            <person name="Jellen E.N."/>
            <person name="Maughan P.J."/>
            <person name="Tester M."/>
        </authorList>
    </citation>
    <scope>NUCLEOTIDE SEQUENCE [LARGE SCALE GENOMIC DNA]</scope>
    <source>
        <strain evidence="4">cv. PI 614886</strain>
    </source>
</reference>
<protein>
    <recommendedName>
        <fullName evidence="3">Jacalin-type lectin domain-containing protein</fullName>
    </recommendedName>
</protein>
<evidence type="ECO:0000259" key="3">
    <source>
        <dbReference type="Pfam" id="PF01419"/>
    </source>
</evidence>
<organism evidence="4 5">
    <name type="scientific">Chenopodium quinoa</name>
    <name type="common">Quinoa</name>
    <dbReference type="NCBI Taxonomy" id="63459"/>
    <lineage>
        <taxon>Eukaryota</taxon>
        <taxon>Viridiplantae</taxon>
        <taxon>Streptophyta</taxon>
        <taxon>Embryophyta</taxon>
        <taxon>Tracheophyta</taxon>
        <taxon>Spermatophyta</taxon>
        <taxon>Magnoliopsida</taxon>
        <taxon>eudicotyledons</taxon>
        <taxon>Gunneridae</taxon>
        <taxon>Pentapetalae</taxon>
        <taxon>Caryophyllales</taxon>
        <taxon>Chenopodiaceae</taxon>
        <taxon>Chenopodioideae</taxon>
        <taxon>Atripliceae</taxon>
        <taxon>Chenopodium</taxon>
    </lineage>
</organism>
<dbReference type="Pfam" id="PF01419">
    <property type="entry name" value="Jacalin"/>
    <property type="match status" value="1"/>
</dbReference>
<evidence type="ECO:0000256" key="2">
    <source>
        <dbReference type="ARBA" id="ARBA00022734"/>
    </source>
</evidence>
<comment type="similarity">
    <text evidence="1">Belongs to the jacalin lectin family.</text>
</comment>
<evidence type="ECO:0000313" key="4">
    <source>
        <dbReference type="EnsemblPlants" id="AUR62026059-RA:cds"/>
    </source>
</evidence>
<dbReference type="AlphaFoldDB" id="A0A803MAE2"/>
<dbReference type="EnsemblPlants" id="AUR62026059-RA">
    <property type="protein sequence ID" value="AUR62026059-RA:cds"/>
    <property type="gene ID" value="AUR62026059"/>
</dbReference>
<proteinExistence type="inferred from homology"/>
<sequence>MAQEIAQIVLKEGEKITIISGTYGKYEYQNNECVIATMKIHTNFMSNGVWTIWKRKGNSMSARIPITNATRRLYCRSFLEGTTTMSSLLEFSSRGWIAHALIKYDAEATVIASSFHGFALEFIRFQ</sequence>
<name>A0A803MAE2_CHEQI</name>
<keyword evidence="2" id="KW-0430">Lectin</keyword>
<dbReference type="InterPro" id="IPR001229">
    <property type="entry name" value="Jacalin-like_lectin_dom"/>
</dbReference>
<dbReference type="InterPro" id="IPR036404">
    <property type="entry name" value="Jacalin-like_lectin_dom_sf"/>
</dbReference>
<dbReference type="Gramene" id="AUR62026059-RA">
    <property type="protein sequence ID" value="AUR62026059-RA:cds"/>
    <property type="gene ID" value="AUR62026059"/>
</dbReference>
<accession>A0A803MAE2</accession>
<evidence type="ECO:0000256" key="1">
    <source>
        <dbReference type="ARBA" id="ARBA00006568"/>
    </source>
</evidence>
<keyword evidence="5" id="KW-1185">Reference proteome</keyword>
<evidence type="ECO:0000313" key="5">
    <source>
        <dbReference type="Proteomes" id="UP000596660"/>
    </source>
</evidence>
<dbReference type="Proteomes" id="UP000596660">
    <property type="component" value="Unplaced"/>
</dbReference>
<feature type="domain" description="Jacalin-type lectin" evidence="3">
    <location>
        <begin position="6"/>
        <end position="62"/>
    </location>
</feature>